<proteinExistence type="predicted"/>
<gene>
    <name evidence="1" type="ORF">TBK1r_66420</name>
</gene>
<name>A0ABX5Y0P6_9BACT</name>
<reference evidence="1 2" key="1">
    <citation type="submission" date="2019-02" db="EMBL/GenBank/DDBJ databases">
        <title>Deep-cultivation of Planctomycetes and their phenomic and genomic characterization uncovers novel biology.</title>
        <authorList>
            <person name="Wiegand S."/>
            <person name="Jogler M."/>
            <person name="Boedeker C."/>
            <person name="Pinto D."/>
            <person name="Vollmers J."/>
            <person name="Rivas-Marin E."/>
            <person name="Kohn T."/>
            <person name="Peeters S.H."/>
            <person name="Heuer A."/>
            <person name="Rast P."/>
            <person name="Oberbeckmann S."/>
            <person name="Bunk B."/>
            <person name="Jeske O."/>
            <person name="Meyerdierks A."/>
            <person name="Storesund J.E."/>
            <person name="Kallscheuer N."/>
            <person name="Luecker S."/>
            <person name="Lage O.M."/>
            <person name="Pohl T."/>
            <person name="Merkel B.J."/>
            <person name="Hornburger P."/>
            <person name="Mueller R.-W."/>
            <person name="Bruemmer F."/>
            <person name="Labrenz M."/>
            <person name="Spormann A.M."/>
            <person name="Op den Camp H."/>
            <person name="Overmann J."/>
            <person name="Amann R."/>
            <person name="Jetten M.S.M."/>
            <person name="Mascher T."/>
            <person name="Medema M.H."/>
            <person name="Devos D.P."/>
            <person name="Kaster A.-K."/>
            <person name="Ovreas L."/>
            <person name="Rohde M."/>
            <person name="Galperin M.Y."/>
            <person name="Jogler C."/>
        </authorList>
    </citation>
    <scope>NUCLEOTIDE SEQUENCE [LARGE SCALE GENOMIC DNA]</scope>
    <source>
        <strain evidence="1 2">TBK1r</strain>
    </source>
</reference>
<organism evidence="1 2">
    <name type="scientific">Stieleria magnilauensis</name>
    <dbReference type="NCBI Taxonomy" id="2527963"/>
    <lineage>
        <taxon>Bacteria</taxon>
        <taxon>Pseudomonadati</taxon>
        <taxon>Planctomycetota</taxon>
        <taxon>Planctomycetia</taxon>
        <taxon>Pirellulales</taxon>
        <taxon>Pirellulaceae</taxon>
        <taxon>Stieleria</taxon>
    </lineage>
</organism>
<keyword evidence="2" id="KW-1185">Reference proteome</keyword>
<dbReference type="RefSeq" id="WP_145219391.1">
    <property type="nucleotide sequence ID" value="NZ_CP036432.1"/>
</dbReference>
<accession>A0ABX5Y0P6</accession>
<dbReference type="Proteomes" id="UP000318081">
    <property type="component" value="Chromosome"/>
</dbReference>
<protein>
    <submittedName>
        <fullName evidence="1">Uncharacterized protein</fullName>
    </submittedName>
</protein>
<evidence type="ECO:0000313" key="1">
    <source>
        <dbReference type="EMBL" id="QDV87611.1"/>
    </source>
</evidence>
<dbReference type="EMBL" id="CP036432">
    <property type="protein sequence ID" value="QDV87611.1"/>
    <property type="molecule type" value="Genomic_DNA"/>
</dbReference>
<sequence>MTLSVSLYRHDTERLEFVSVPDIENRCAAGFECYRTRLWGSRSLTERGATFMPTLRNNDLYVTPDQFDAFRDELAMIHRNARAIAHDIWPYEVIDRFCPVQRSQRARRLRVRGARDIRTYVNRFRSALDVAERMNLGFNIG</sequence>
<evidence type="ECO:0000313" key="2">
    <source>
        <dbReference type="Proteomes" id="UP000318081"/>
    </source>
</evidence>